<protein>
    <recommendedName>
        <fullName evidence="3">Xanthomonadin biosynthesis protein</fullName>
    </recommendedName>
</protein>
<evidence type="ECO:0008006" key="3">
    <source>
        <dbReference type="Google" id="ProtNLM"/>
    </source>
</evidence>
<sequence>MLPRYARCVRPLTTRQRCNWATQRRRGDIATADSGQAGALRHAPLSDAQPAKIDAASGIRNRSTQQHAGNQQSNININTSTQHSTAKANITQHSATERLQRATHLQSAQAVTACRPFLAPSTGSVCLAAAVRAGGC</sequence>
<evidence type="ECO:0000313" key="2">
    <source>
        <dbReference type="Proteomes" id="UP000198357"/>
    </source>
</evidence>
<dbReference type="EMBL" id="CP022263">
    <property type="protein sequence ID" value="ASK93833.1"/>
    <property type="molecule type" value="Genomic_DNA"/>
</dbReference>
<dbReference type="AlphaFoldDB" id="A0AB33CMI9"/>
<name>A0AB33CMI9_XANCI</name>
<dbReference type="Proteomes" id="UP000198357">
    <property type="component" value="Chromosome"/>
</dbReference>
<reference evidence="1 2" key="1">
    <citation type="submission" date="2017-06" db="EMBL/GenBank/DDBJ databases">
        <title>First complete genome sequences of Xanthomonas citri pv. vignicola strains CFBP 7111, CFBP 7112 and CFBP 7113 using long-read technology.</title>
        <authorList>
            <person name="Ruh M."/>
            <person name="Briand M."/>
            <person name="Bonneau S."/>
            <person name="Jacques M.A."/>
            <person name="Chen N.W.G."/>
        </authorList>
    </citation>
    <scope>NUCLEOTIDE SEQUENCE [LARGE SCALE GENOMIC DNA]</scope>
    <source>
        <strain evidence="1 2">CFBP7111</strain>
    </source>
</reference>
<organism evidence="1 2">
    <name type="scientific">Xanthomonas citri pv. vignicola</name>
    <dbReference type="NCBI Taxonomy" id="473426"/>
    <lineage>
        <taxon>Bacteria</taxon>
        <taxon>Pseudomonadati</taxon>
        <taxon>Pseudomonadota</taxon>
        <taxon>Gammaproteobacteria</taxon>
        <taxon>Lysobacterales</taxon>
        <taxon>Lysobacteraceae</taxon>
        <taxon>Xanthomonas</taxon>
    </lineage>
</organism>
<gene>
    <name evidence="1" type="ORF">XcvCFBP7111P_22115</name>
</gene>
<evidence type="ECO:0000313" key="1">
    <source>
        <dbReference type="EMBL" id="ASK93833.1"/>
    </source>
</evidence>
<proteinExistence type="predicted"/>
<accession>A0AB33CMI9</accession>